<protein>
    <submittedName>
        <fullName evidence="3">Methyltransferase domain-containing protein</fullName>
    </submittedName>
</protein>
<dbReference type="SUPFAM" id="SSF53335">
    <property type="entry name" value="S-adenosyl-L-methionine-dependent methyltransferases"/>
    <property type="match status" value="1"/>
</dbReference>
<dbReference type="PANTHER" id="PTHR43861">
    <property type="entry name" value="TRANS-ACONITATE 2-METHYLTRANSFERASE-RELATED"/>
    <property type="match status" value="1"/>
</dbReference>
<dbReference type="RefSeq" id="WP_342822121.1">
    <property type="nucleotide sequence ID" value="NZ_CP046146.1"/>
</dbReference>
<dbReference type="InterPro" id="IPR029063">
    <property type="entry name" value="SAM-dependent_MTases_sf"/>
</dbReference>
<dbReference type="Gene3D" id="3.40.50.150">
    <property type="entry name" value="Vaccinia Virus protein VP39"/>
    <property type="match status" value="1"/>
</dbReference>
<reference evidence="3" key="2">
    <citation type="journal article" date="2023" name="Nat. Commun.">
        <title>Cultivation of marine bacteria of the SAR202 clade.</title>
        <authorList>
            <person name="Lim Y."/>
            <person name="Seo J.H."/>
            <person name="Giovannoni S.J."/>
            <person name="Kang I."/>
            <person name="Cho J.C."/>
        </authorList>
    </citation>
    <scope>NUCLEOTIDE SEQUENCE</scope>
    <source>
        <strain evidence="3">JH1073</strain>
    </source>
</reference>
<keyword evidence="4" id="KW-1185">Reference proteome</keyword>
<dbReference type="GO" id="GO:0032259">
    <property type="term" value="P:methylation"/>
    <property type="evidence" value="ECO:0007669"/>
    <property type="project" value="UniProtKB-KW"/>
</dbReference>
<dbReference type="GO" id="GO:0008757">
    <property type="term" value="F:S-adenosylmethionine-dependent methyltransferase activity"/>
    <property type="evidence" value="ECO:0007669"/>
    <property type="project" value="InterPro"/>
</dbReference>
<keyword evidence="3" id="KW-0489">Methyltransferase</keyword>
<evidence type="ECO:0000313" key="2">
    <source>
        <dbReference type="EMBL" id="MDG0866448.1"/>
    </source>
</evidence>
<proteinExistence type="predicted"/>
<dbReference type="Proteomes" id="UP001321249">
    <property type="component" value="Unassembled WGS sequence"/>
</dbReference>
<evidence type="ECO:0000313" key="5">
    <source>
        <dbReference type="Proteomes" id="UP001321249"/>
    </source>
</evidence>
<evidence type="ECO:0000313" key="3">
    <source>
        <dbReference type="EMBL" id="WFG38838.1"/>
    </source>
</evidence>
<dbReference type="AlphaFoldDB" id="A0AAJ5ZIN0"/>
<organism evidence="3 4">
    <name type="scientific">Candidatus Lucifugimonas marina</name>
    <dbReference type="NCBI Taxonomy" id="3038979"/>
    <lineage>
        <taxon>Bacteria</taxon>
        <taxon>Bacillati</taxon>
        <taxon>Chloroflexota</taxon>
        <taxon>Dehalococcoidia</taxon>
        <taxon>SAR202 cluster</taxon>
        <taxon>Candidatus Lucifugimonadales</taxon>
        <taxon>Candidatus Lucifugimonadaceae</taxon>
        <taxon>Candidatus Lucifugimonas</taxon>
    </lineage>
</organism>
<dbReference type="Proteomes" id="UP001219901">
    <property type="component" value="Chromosome"/>
</dbReference>
<reference evidence="4 5" key="1">
    <citation type="submission" date="2019-11" db="EMBL/GenBank/DDBJ databases">
        <authorList>
            <person name="Cho J.-C."/>
        </authorList>
    </citation>
    <scope>NUCLEOTIDE SEQUENCE [LARGE SCALE GENOMIC DNA]</scope>
    <source>
        <strain evidence="3 4">JH1073</strain>
        <strain evidence="2 5">JH702</strain>
    </source>
</reference>
<dbReference type="Pfam" id="PF08241">
    <property type="entry name" value="Methyltransf_11"/>
    <property type="match status" value="1"/>
</dbReference>
<sequence length="262" mass="29601">MRVDTTGLPTDNWHHFLRLRDLRQIIDTERPDRAARVLELGAGDGVQTSALRELFDNVTPTDPAPFGDVAGMVVADAASLPFEDDSFDLIFSSNVLEHVEDLDAAFAEMKRVLAPGGMMIHSMPTGTWKMIQVVGRPIASAVKIFRRLFPGVSRNTGRVKLGGSFDADSSVASTRSLFQRIVGLVIPTVHGVSGNHFSEFVRFRPRWWKRRFERADIDCYRTQPLFLHSPYDLLPYRFMGLRDRFGRAGFASVDVFWLRDRS</sequence>
<evidence type="ECO:0000313" key="4">
    <source>
        <dbReference type="Proteomes" id="UP001219901"/>
    </source>
</evidence>
<reference evidence="4" key="3">
    <citation type="submission" date="2023-06" db="EMBL/GenBank/DDBJ databases">
        <title>Pangenomics reveal diversification of enzyme families and niche specialization in globally abundant SAR202 bacteria.</title>
        <authorList>
            <person name="Saw J.H.W."/>
        </authorList>
    </citation>
    <scope>NUCLEOTIDE SEQUENCE [LARGE SCALE GENOMIC DNA]</scope>
    <source>
        <strain evidence="4">JH1073</strain>
    </source>
</reference>
<keyword evidence="3" id="KW-0808">Transferase</keyword>
<dbReference type="EMBL" id="WMBE01000001">
    <property type="protein sequence ID" value="MDG0866448.1"/>
    <property type="molecule type" value="Genomic_DNA"/>
</dbReference>
<gene>
    <name evidence="2" type="ORF">GKO46_05095</name>
    <name evidence="3" type="ORF">GKO48_04165</name>
</gene>
<name>A0AAJ5ZIN0_9CHLR</name>
<accession>A0AAJ5ZIN0</accession>
<dbReference type="EMBL" id="CP046147">
    <property type="protein sequence ID" value="WFG38838.1"/>
    <property type="molecule type" value="Genomic_DNA"/>
</dbReference>
<dbReference type="CDD" id="cd02440">
    <property type="entry name" value="AdoMet_MTases"/>
    <property type="match status" value="1"/>
</dbReference>
<feature type="domain" description="Methyltransferase type 11" evidence="1">
    <location>
        <begin position="38"/>
        <end position="120"/>
    </location>
</feature>
<evidence type="ECO:0000259" key="1">
    <source>
        <dbReference type="Pfam" id="PF08241"/>
    </source>
</evidence>
<dbReference type="InterPro" id="IPR013216">
    <property type="entry name" value="Methyltransf_11"/>
</dbReference>